<dbReference type="AlphaFoldDB" id="A0A177B6G5"/>
<proteinExistence type="predicted"/>
<dbReference type="EMBL" id="LWCA01000215">
    <property type="protein sequence ID" value="OAF69887.1"/>
    <property type="molecule type" value="Genomic_DNA"/>
</dbReference>
<evidence type="ECO:0000313" key="2">
    <source>
        <dbReference type="Proteomes" id="UP000078046"/>
    </source>
</evidence>
<reference evidence="1 2" key="1">
    <citation type="submission" date="2016-04" db="EMBL/GenBank/DDBJ databases">
        <title>The genome of Intoshia linei affirms orthonectids as highly simplified spiralians.</title>
        <authorList>
            <person name="Mikhailov K.V."/>
            <person name="Slusarev G.S."/>
            <person name="Nikitin M.A."/>
            <person name="Logacheva M.D."/>
            <person name="Penin A."/>
            <person name="Aleoshin V."/>
            <person name="Panchin Y.V."/>
        </authorList>
    </citation>
    <scope>NUCLEOTIDE SEQUENCE [LARGE SCALE GENOMIC DNA]</scope>
    <source>
        <strain evidence="1">Intl2013</strain>
        <tissue evidence="1">Whole animal</tissue>
    </source>
</reference>
<sequence>MLCSDQNNTLCWHLSSVGSRQRTDERKGFSLLYARLKKTNIVIVTLTFEIYKRPGSDVYFMVM</sequence>
<name>A0A177B6G5_9BILA</name>
<organism evidence="1 2">
    <name type="scientific">Intoshia linei</name>
    <dbReference type="NCBI Taxonomy" id="1819745"/>
    <lineage>
        <taxon>Eukaryota</taxon>
        <taxon>Metazoa</taxon>
        <taxon>Spiralia</taxon>
        <taxon>Lophotrochozoa</taxon>
        <taxon>Mesozoa</taxon>
        <taxon>Orthonectida</taxon>
        <taxon>Rhopaluridae</taxon>
        <taxon>Intoshia</taxon>
    </lineage>
</organism>
<protein>
    <submittedName>
        <fullName evidence="1">Uncharacterized protein</fullName>
    </submittedName>
</protein>
<keyword evidence="2" id="KW-1185">Reference proteome</keyword>
<dbReference type="Proteomes" id="UP000078046">
    <property type="component" value="Unassembled WGS sequence"/>
</dbReference>
<comment type="caution">
    <text evidence="1">The sequence shown here is derived from an EMBL/GenBank/DDBJ whole genome shotgun (WGS) entry which is preliminary data.</text>
</comment>
<evidence type="ECO:0000313" key="1">
    <source>
        <dbReference type="EMBL" id="OAF69887.1"/>
    </source>
</evidence>
<gene>
    <name evidence="1" type="ORF">A3Q56_02329</name>
</gene>
<accession>A0A177B6G5</accession>